<organism evidence="2 3">
    <name type="scientific">Arthrobacter russicus</name>
    <dbReference type="NCBI Taxonomy" id="172040"/>
    <lineage>
        <taxon>Bacteria</taxon>
        <taxon>Bacillati</taxon>
        <taxon>Actinomycetota</taxon>
        <taxon>Actinomycetes</taxon>
        <taxon>Micrococcales</taxon>
        <taxon>Micrococcaceae</taxon>
        <taxon>Arthrobacter</taxon>
    </lineage>
</organism>
<reference evidence="2 3" key="1">
    <citation type="submission" date="2023-07" db="EMBL/GenBank/DDBJ databases">
        <title>Sequencing the genomes of 1000 actinobacteria strains.</title>
        <authorList>
            <person name="Klenk H.-P."/>
        </authorList>
    </citation>
    <scope>NUCLEOTIDE SEQUENCE [LARGE SCALE GENOMIC DNA]</scope>
    <source>
        <strain evidence="2 3">DSM 14555</strain>
    </source>
</reference>
<proteinExistence type="predicted"/>
<sequence length="244" mass="26006">MTSIARSEYFPGTTRRDNTLSVVPQIHDLRTKIKQLEKSGLGSRLLPTYPALGRLLPHGGLQRGATYSVAESSTLAMAMLAGPSAAGAWCAVLGMPEFGIEAAAQLGIDLARLVLVPEPGDQWLTVSAALVDVVGVLLLRAPGSVSSSQAARLSARIRQRGCVVVAMRAWPQAEAELRLGEERWDGLGEGYGVLNGRAMAVSAHWRSGQVRQGELRINADRNPADRPDQPAAPEQLELQTAVNA</sequence>
<name>A0ABU1JB80_9MICC</name>
<feature type="compositionally biased region" description="Basic and acidic residues" evidence="1">
    <location>
        <begin position="218"/>
        <end position="228"/>
    </location>
</feature>
<dbReference type="RefSeq" id="WP_309798163.1">
    <property type="nucleotide sequence ID" value="NZ_BAAAHY010000005.1"/>
</dbReference>
<dbReference type="EMBL" id="JAVDQF010000001">
    <property type="protein sequence ID" value="MDR6269664.1"/>
    <property type="molecule type" value="Genomic_DNA"/>
</dbReference>
<evidence type="ECO:0000313" key="3">
    <source>
        <dbReference type="Proteomes" id="UP001185069"/>
    </source>
</evidence>
<evidence type="ECO:0000256" key="1">
    <source>
        <dbReference type="SAM" id="MobiDB-lite"/>
    </source>
</evidence>
<protein>
    <recommendedName>
        <fullName evidence="4">Protein ImuA</fullName>
    </recommendedName>
</protein>
<feature type="region of interest" description="Disordered" evidence="1">
    <location>
        <begin position="218"/>
        <end position="237"/>
    </location>
</feature>
<evidence type="ECO:0000313" key="2">
    <source>
        <dbReference type="EMBL" id="MDR6269664.1"/>
    </source>
</evidence>
<evidence type="ECO:0008006" key="4">
    <source>
        <dbReference type="Google" id="ProtNLM"/>
    </source>
</evidence>
<gene>
    <name evidence="2" type="ORF">JOE69_001902</name>
</gene>
<comment type="caution">
    <text evidence="2">The sequence shown here is derived from an EMBL/GenBank/DDBJ whole genome shotgun (WGS) entry which is preliminary data.</text>
</comment>
<dbReference type="Proteomes" id="UP001185069">
    <property type="component" value="Unassembled WGS sequence"/>
</dbReference>
<keyword evidence="3" id="KW-1185">Reference proteome</keyword>
<accession>A0ABU1JB80</accession>